<organism evidence="1 2">
    <name type="scientific">Vreelandella sulfidaeris</name>
    <dbReference type="NCBI Taxonomy" id="115553"/>
    <lineage>
        <taxon>Bacteria</taxon>
        <taxon>Pseudomonadati</taxon>
        <taxon>Pseudomonadota</taxon>
        <taxon>Gammaproteobacteria</taxon>
        <taxon>Oceanospirillales</taxon>
        <taxon>Halomonadaceae</taxon>
        <taxon>Vreelandella</taxon>
    </lineage>
</organism>
<dbReference type="AlphaFoldDB" id="A0A455UHH2"/>
<protein>
    <submittedName>
        <fullName evidence="1">Uncharacterized protein</fullName>
    </submittedName>
</protein>
<evidence type="ECO:0000313" key="2">
    <source>
        <dbReference type="Proteomes" id="UP000320231"/>
    </source>
</evidence>
<sequence>MVAGKDIEEQIESLITRAPADTVIQFVAHSSPAIEDRINTWQARRLRYCKDPMLQELVERRSKHMLDAAAGNKSLLPNERLYPREVHYFAFSP</sequence>
<dbReference type="Proteomes" id="UP000320231">
    <property type="component" value="Plasmid pBAA-803-A"/>
</dbReference>
<evidence type="ECO:0000313" key="1">
    <source>
        <dbReference type="EMBL" id="BBI65732.1"/>
    </source>
</evidence>
<accession>A0A455UHH2</accession>
<keyword evidence="1" id="KW-0614">Plasmid</keyword>
<dbReference type="KEGG" id="hsr:HSBAA_PA_3350"/>
<dbReference type="Pfam" id="PF11130">
    <property type="entry name" value="TraC_F_IV"/>
    <property type="match status" value="1"/>
</dbReference>
<gene>
    <name evidence="1" type="ORF">HSBAA_PA_3350</name>
</gene>
<name>A0A455UHH2_9GAMM</name>
<reference evidence="1 2" key="1">
    <citation type="journal article" date="2019" name="Microbiol. Resour. Announc.">
        <title>Complete Genome Sequence of Halomonas sulfidaeris Strain Esulfide1 Isolated from a Metal Sulfide Rock at a Depth of 2,200 Meters, Obtained Using Nanopore Sequencing.</title>
        <authorList>
            <person name="Saito M."/>
            <person name="Nishigata A."/>
            <person name="Galipon J."/>
            <person name="Arakawa K."/>
        </authorList>
    </citation>
    <scope>NUCLEOTIDE SEQUENCE [LARGE SCALE GENOMIC DNA]</scope>
    <source>
        <strain evidence="1 2">ATCC BAA-803</strain>
        <plasmid evidence="2">pbaa-803-a dna</plasmid>
    </source>
</reference>
<geneLocation type="plasmid" evidence="2">
    <name>pbaa-803-a dna</name>
</geneLocation>
<dbReference type="InterPro" id="IPR025955">
    <property type="entry name" value="TraC/Conjuga_ATPase"/>
</dbReference>
<proteinExistence type="predicted"/>
<dbReference type="EMBL" id="AP019515">
    <property type="protein sequence ID" value="BBI65732.1"/>
    <property type="molecule type" value="Genomic_DNA"/>
</dbReference>